<dbReference type="Pfam" id="PF01936">
    <property type="entry name" value="NYN"/>
    <property type="match status" value="1"/>
</dbReference>
<organism evidence="2 3">
    <name type="scientific">Rhizobium grahamii CCGE 502</name>
    <dbReference type="NCBI Taxonomy" id="990285"/>
    <lineage>
        <taxon>Bacteria</taxon>
        <taxon>Pseudomonadati</taxon>
        <taxon>Pseudomonadota</taxon>
        <taxon>Alphaproteobacteria</taxon>
        <taxon>Hyphomicrobiales</taxon>
        <taxon>Rhizobiaceae</taxon>
        <taxon>Rhizobium/Agrobacterium group</taxon>
        <taxon>Rhizobium</taxon>
    </lineage>
</organism>
<protein>
    <recommendedName>
        <fullName evidence="1">NYN domain-containing protein</fullName>
    </recommendedName>
</protein>
<name>S3HFZ1_9HYPH</name>
<dbReference type="RefSeq" id="WP_016555483.1">
    <property type="nucleotide sequence ID" value="NZ_AEYE02000019.1"/>
</dbReference>
<accession>S3HFZ1</accession>
<dbReference type="EMBL" id="AEYE02000019">
    <property type="protein sequence ID" value="EPE96985.1"/>
    <property type="molecule type" value="Genomic_DNA"/>
</dbReference>
<evidence type="ECO:0000259" key="1">
    <source>
        <dbReference type="Pfam" id="PF01936"/>
    </source>
</evidence>
<gene>
    <name evidence="2" type="ORF">RGCCGE502_17480</name>
</gene>
<sequence length="169" mass="18818">MGHYSLYKANHHIVPADDPKRWPRDCDKIHVWKLEEKQSDVNLALHLYDDALSGEVDQVVLVTNDTDLTPALEMLKARCPNIIRGLVIPTRKVGAGGDLEREANVSLANLAHWSGGISRRMNCEHRNCRMSSAGAGGPASSRIHGMRSRIISQRCWKWPARCCAPNAKS</sequence>
<dbReference type="HOGENOM" id="CLU_113304_0_0_5"/>
<dbReference type="InterPro" id="IPR021139">
    <property type="entry name" value="NYN"/>
</dbReference>
<proteinExistence type="predicted"/>
<dbReference type="Gene3D" id="3.40.50.1010">
    <property type="entry name" value="5'-nuclease"/>
    <property type="match status" value="1"/>
</dbReference>
<evidence type="ECO:0000313" key="2">
    <source>
        <dbReference type="EMBL" id="EPE96985.1"/>
    </source>
</evidence>
<evidence type="ECO:0000313" key="3">
    <source>
        <dbReference type="Proteomes" id="UP000014411"/>
    </source>
</evidence>
<comment type="caution">
    <text evidence="2">The sequence shown here is derived from an EMBL/GenBank/DDBJ whole genome shotgun (WGS) entry which is preliminary data.</text>
</comment>
<dbReference type="CDD" id="cd18722">
    <property type="entry name" value="PIN_NicB-like"/>
    <property type="match status" value="1"/>
</dbReference>
<keyword evidence="3" id="KW-1185">Reference proteome</keyword>
<feature type="domain" description="NYN" evidence="1">
    <location>
        <begin position="35"/>
        <end position="78"/>
    </location>
</feature>
<dbReference type="GO" id="GO:0004540">
    <property type="term" value="F:RNA nuclease activity"/>
    <property type="evidence" value="ECO:0007669"/>
    <property type="project" value="InterPro"/>
</dbReference>
<reference evidence="2 3" key="1">
    <citation type="journal article" date="2012" name="J. Bacteriol.">
        <title>Genome sequence of Rhizobium grahamii CCGE502, a broad-host-range symbiont with low nodulation competitiveness in Phaseolus vulgaris.</title>
        <authorList>
            <person name="Althabegoiti M.J."/>
            <person name="Lozano L."/>
            <person name="Torres-Tejerizo G."/>
            <person name="Ormeno-Orrillo E."/>
            <person name="Rogel M.A."/>
            <person name="Gonzalez V."/>
            <person name="Martinez-Romero E."/>
        </authorList>
    </citation>
    <scope>NUCLEOTIDE SEQUENCE [LARGE SCALE GENOMIC DNA]</scope>
    <source>
        <strain evidence="2 3">CCGE 502</strain>
    </source>
</reference>
<dbReference type="AlphaFoldDB" id="S3HFZ1"/>
<dbReference type="Proteomes" id="UP000014411">
    <property type="component" value="Unassembled WGS sequence"/>
</dbReference>
<dbReference type="eggNOG" id="COG5642">
    <property type="taxonomic scope" value="Bacteria"/>
</dbReference>